<evidence type="ECO:0000313" key="2">
    <source>
        <dbReference type="Proteomes" id="UP001159363"/>
    </source>
</evidence>
<keyword evidence="2" id="KW-1185">Reference proteome</keyword>
<sequence>MTVNVDWASYDGYWKREDSNLRRVHWDVGQGRLTPYSVLSSRLFEGERGNHLVPVCVCVLGGGREGVIHRTALYKQCGNSHQGEPASIPGRVTPGFSQVGIVPDNAAGRRVYSGICRFFLPCILELLHTHLVSPLSALKTSLFKSRRNLLTQTVRRNVIRPRLVYRHKVSGCYGGSSEQRKHVSKQACSNPDTAVVPSTCRRNLCSCEVWCTVARSWGVLTPRSHETRNYFEMFTITLAANCPDCSHFLFKANCFQKNMRTTFLSRGLIDCPEKLWRLSIFLDPQCHVCTGNIKIKVLQSTMDNAVTVQSYLIVTGRGWVELPVLTKQEHLLKPQPPSMWEASDVYLEDLCNMH</sequence>
<organism evidence="1 2">
    <name type="scientific">Dryococelus australis</name>
    <dbReference type="NCBI Taxonomy" id="614101"/>
    <lineage>
        <taxon>Eukaryota</taxon>
        <taxon>Metazoa</taxon>
        <taxon>Ecdysozoa</taxon>
        <taxon>Arthropoda</taxon>
        <taxon>Hexapoda</taxon>
        <taxon>Insecta</taxon>
        <taxon>Pterygota</taxon>
        <taxon>Neoptera</taxon>
        <taxon>Polyneoptera</taxon>
        <taxon>Phasmatodea</taxon>
        <taxon>Verophasmatodea</taxon>
        <taxon>Anareolatae</taxon>
        <taxon>Phasmatidae</taxon>
        <taxon>Eurycanthinae</taxon>
        <taxon>Dryococelus</taxon>
    </lineage>
</organism>
<protein>
    <submittedName>
        <fullName evidence="1">Uncharacterized protein</fullName>
    </submittedName>
</protein>
<accession>A0ABQ9I1H2</accession>
<dbReference type="EMBL" id="JARBHB010000003">
    <property type="protein sequence ID" value="KAJ8890491.1"/>
    <property type="molecule type" value="Genomic_DNA"/>
</dbReference>
<comment type="caution">
    <text evidence="1">The sequence shown here is derived from an EMBL/GenBank/DDBJ whole genome shotgun (WGS) entry which is preliminary data.</text>
</comment>
<name>A0ABQ9I1H2_9NEOP</name>
<gene>
    <name evidence="1" type="ORF">PR048_010000</name>
</gene>
<reference evidence="1 2" key="1">
    <citation type="submission" date="2023-02" db="EMBL/GenBank/DDBJ databases">
        <title>LHISI_Scaffold_Assembly.</title>
        <authorList>
            <person name="Stuart O.P."/>
            <person name="Cleave R."/>
            <person name="Magrath M.J.L."/>
            <person name="Mikheyev A.S."/>
        </authorList>
    </citation>
    <scope>NUCLEOTIDE SEQUENCE [LARGE SCALE GENOMIC DNA]</scope>
    <source>
        <strain evidence="1">Daus_M_001</strain>
        <tissue evidence="1">Leg muscle</tissue>
    </source>
</reference>
<proteinExistence type="predicted"/>
<dbReference type="Proteomes" id="UP001159363">
    <property type="component" value="Chromosome 3"/>
</dbReference>
<evidence type="ECO:0000313" key="1">
    <source>
        <dbReference type="EMBL" id="KAJ8890491.1"/>
    </source>
</evidence>